<proteinExistence type="predicted"/>
<dbReference type="STRING" id="398512.Bccel_2270"/>
<name>A0A0L6JML5_9FIRM</name>
<keyword evidence="3" id="KW-1185">Reference proteome</keyword>
<dbReference type="PROSITE" id="PS51831">
    <property type="entry name" value="HD"/>
    <property type="match status" value="1"/>
</dbReference>
<dbReference type="GO" id="GO:0016787">
    <property type="term" value="F:hydrolase activity"/>
    <property type="evidence" value="ECO:0007669"/>
    <property type="project" value="UniProtKB-KW"/>
</dbReference>
<dbReference type="eggNOG" id="COG1418">
    <property type="taxonomic scope" value="Bacteria"/>
</dbReference>
<comment type="caution">
    <text evidence="2">The sequence shown here is derived from an EMBL/GenBank/DDBJ whole genome shotgun (WGS) entry which is preliminary data.</text>
</comment>
<dbReference type="OrthoDB" id="9797344at2"/>
<dbReference type="Gene3D" id="1.10.3210.10">
    <property type="entry name" value="Hypothetical protein af1432"/>
    <property type="match status" value="1"/>
</dbReference>
<dbReference type="AlphaFoldDB" id="A0A0L6JML5"/>
<dbReference type="EMBL" id="LGTC01000001">
    <property type="protein sequence ID" value="KNY27005.1"/>
    <property type="molecule type" value="Genomic_DNA"/>
</dbReference>
<gene>
    <name evidence="2" type="ORF">Bccel_2270</name>
</gene>
<dbReference type="Pfam" id="PF01966">
    <property type="entry name" value="HD"/>
    <property type="match status" value="1"/>
</dbReference>
<dbReference type="InterPro" id="IPR003607">
    <property type="entry name" value="HD/PDEase_dom"/>
</dbReference>
<feature type="domain" description="HD" evidence="1">
    <location>
        <begin position="34"/>
        <end position="152"/>
    </location>
</feature>
<evidence type="ECO:0000259" key="1">
    <source>
        <dbReference type="PROSITE" id="PS51831"/>
    </source>
</evidence>
<dbReference type="RefSeq" id="WP_036947382.1">
    <property type="nucleotide sequence ID" value="NZ_KN050765.1"/>
</dbReference>
<evidence type="ECO:0000313" key="2">
    <source>
        <dbReference type="EMBL" id="KNY27005.1"/>
    </source>
</evidence>
<dbReference type="Proteomes" id="UP000036923">
    <property type="component" value="Unassembled WGS sequence"/>
</dbReference>
<protein>
    <submittedName>
        <fullName evidence="2">Metal-dependent phosphohydrolase HD sub domain-containing protein</fullName>
    </submittedName>
</protein>
<sequence length="261" mass="30486">MDKYVFESLNSFFAEYVKGFYSDDEEINFNLKLKEEHTMRVCSNITNIGKGIGLDENDLIMANTIALFHDIGRFEQFFRYRTFSDARSENHSELGIKVLVEKKVLNKLTDYERDVIVMSIRNHNALNLPEMDDKRALTFAMLIRDADKLDILGILADYYKSPESYEHLKVGESSKVTGISRNILESVMNLKSIKFSDTKTSDDMKLLRLSWIYDINYKITLMKVLERGYLEAIIDSLPMTNEIKNVYERLREYISSFIENQ</sequence>
<keyword evidence="2" id="KW-0378">Hydrolase</keyword>
<organism evidence="2 3">
    <name type="scientific">Pseudobacteroides cellulosolvens ATCC 35603 = DSM 2933</name>
    <dbReference type="NCBI Taxonomy" id="398512"/>
    <lineage>
        <taxon>Bacteria</taxon>
        <taxon>Bacillati</taxon>
        <taxon>Bacillota</taxon>
        <taxon>Clostridia</taxon>
        <taxon>Eubacteriales</taxon>
        <taxon>Oscillospiraceae</taxon>
        <taxon>Pseudobacteroides</taxon>
    </lineage>
</organism>
<accession>A0A0L6JML5</accession>
<dbReference type="CDD" id="cd00077">
    <property type="entry name" value="HDc"/>
    <property type="match status" value="1"/>
</dbReference>
<evidence type="ECO:0000313" key="3">
    <source>
        <dbReference type="Proteomes" id="UP000036923"/>
    </source>
</evidence>
<reference evidence="3" key="1">
    <citation type="submission" date="2015-07" db="EMBL/GenBank/DDBJ databases">
        <title>Near-Complete Genome Sequence of the Cellulolytic Bacterium Bacteroides (Pseudobacteroides) cellulosolvens ATCC 35603.</title>
        <authorList>
            <person name="Dassa B."/>
            <person name="Utturkar S.M."/>
            <person name="Klingeman D.M."/>
            <person name="Hurt R.A."/>
            <person name="Keller M."/>
            <person name="Xu J."/>
            <person name="Reddy Y.H.K."/>
            <person name="Borovok I."/>
            <person name="Grinberg I.R."/>
            <person name="Lamed R."/>
            <person name="Zhivin O."/>
            <person name="Bayer E.A."/>
            <person name="Brown S.D."/>
        </authorList>
    </citation>
    <scope>NUCLEOTIDE SEQUENCE [LARGE SCALE GENOMIC DNA]</scope>
    <source>
        <strain evidence="3">DSM 2933</strain>
    </source>
</reference>
<dbReference type="SUPFAM" id="SSF109604">
    <property type="entry name" value="HD-domain/PDEase-like"/>
    <property type="match status" value="1"/>
</dbReference>
<dbReference type="InterPro" id="IPR006674">
    <property type="entry name" value="HD_domain"/>
</dbReference>